<dbReference type="PANTHER" id="PTHR43861">
    <property type="entry name" value="TRANS-ACONITATE 2-METHYLTRANSFERASE-RELATED"/>
    <property type="match status" value="1"/>
</dbReference>
<dbReference type="KEGG" id="pgin:FRZ67_05235"/>
<feature type="domain" description="Methyltransferase" evidence="1">
    <location>
        <begin position="45"/>
        <end position="153"/>
    </location>
</feature>
<protein>
    <submittedName>
        <fullName evidence="2">Methyltransferase domain-containing protein</fullName>
    </submittedName>
</protein>
<dbReference type="SUPFAM" id="SSF53335">
    <property type="entry name" value="S-adenosyl-L-methionine-dependent methyltransferases"/>
    <property type="match status" value="1"/>
</dbReference>
<gene>
    <name evidence="2" type="ORF">FRZ67_05235</name>
</gene>
<evidence type="ECO:0000313" key="3">
    <source>
        <dbReference type="Proteomes" id="UP000321533"/>
    </source>
</evidence>
<proteinExistence type="predicted"/>
<dbReference type="RefSeq" id="WP_147188534.1">
    <property type="nucleotide sequence ID" value="NZ_CP042435.1"/>
</dbReference>
<dbReference type="GO" id="GO:0008168">
    <property type="term" value="F:methyltransferase activity"/>
    <property type="evidence" value="ECO:0007669"/>
    <property type="project" value="UniProtKB-KW"/>
</dbReference>
<keyword evidence="2" id="KW-0489">Methyltransferase</keyword>
<keyword evidence="2" id="KW-0808">Transferase</keyword>
<dbReference type="Proteomes" id="UP000321533">
    <property type="component" value="Chromosome"/>
</dbReference>
<dbReference type="OrthoDB" id="9789123at2"/>
<name>A0A5B8V5R8_9BACT</name>
<dbReference type="GO" id="GO:0032259">
    <property type="term" value="P:methylation"/>
    <property type="evidence" value="ECO:0007669"/>
    <property type="project" value="UniProtKB-KW"/>
</dbReference>
<dbReference type="CDD" id="cd02440">
    <property type="entry name" value="AdoMet_MTases"/>
    <property type="match status" value="1"/>
</dbReference>
<dbReference type="Pfam" id="PF13847">
    <property type="entry name" value="Methyltransf_31"/>
    <property type="match status" value="1"/>
</dbReference>
<reference evidence="2 3" key="1">
    <citation type="journal article" date="2016" name="Int. J. Syst. Evol. Microbiol.">
        <title>Panacibacter ginsenosidivorans gen. nov., sp. nov., with ginsenoside converting activity isolated from soil of a ginseng field.</title>
        <authorList>
            <person name="Siddiqi M.Z."/>
            <person name="Muhammad Shafi S."/>
            <person name="Choi K.D."/>
            <person name="Im W.T."/>
        </authorList>
    </citation>
    <scope>NUCLEOTIDE SEQUENCE [LARGE SCALE GENOMIC DNA]</scope>
    <source>
        <strain evidence="2 3">Gsoil1550</strain>
    </source>
</reference>
<accession>A0A5B8V5R8</accession>
<dbReference type="Gene3D" id="3.40.50.150">
    <property type="entry name" value="Vaccinia Virus protein VP39"/>
    <property type="match status" value="1"/>
</dbReference>
<organism evidence="2 3">
    <name type="scientific">Panacibacter ginsenosidivorans</name>
    <dbReference type="NCBI Taxonomy" id="1813871"/>
    <lineage>
        <taxon>Bacteria</taxon>
        <taxon>Pseudomonadati</taxon>
        <taxon>Bacteroidota</taxon>
        <taxon>Chitinophagia</taxon>
        <taxon>Chitinophagales</taxon>
        <taxon>Chitinophagaceae</taxon>
        <taxon>Panacibacter</taxon>
    </lineage>
</organism>
<evidence type="ECO:0000313" key="2">
    <source>
        <dbReference type="EMBL" id="QEC66734.1"/>
    </source>
</evidence>
<dbReference type="InterPro" id="IPR029063">
    <property type="entry name" value="SAM-dependent_MTases_sf"/>
</dbReference>
<evidence type="ECO:0000259" key="1">
    <source>
        <dbReference type="Pfam" id="PF13847"/>
    </source>
</evidence>
<keyword evidence="3" id="KW-1185">Reference proteome</keyword>
<dbReference type="EMBL" id="CP042435">
    <property type="protein sequence ID" value="QEC66734.1"/>
    <property type="molecule type" value="Genomic_DNA"/>
</dbReference>
<sequence>MNTVSSTNFDDYLLDRTSGEYKRLHRQALVWEKITQRVLIEAGLSAGMHFLDVGCGTGDVMRLAGHIVTKAGSVSGIDIDEKIGNEALPLLQELNNSNYSFKRFDIVKDNIDLQYDFVYARFVLIHMTDPVNILKKLYNVVKPGGTLLIQDYDFGCLKAYGKYEKTSGYMRKLMFDVFIKSGKDPEMGTNLSKYFIDAGIGNPSGTDASSVITTITAAASMMKAVTFGFKNAFLQHGIATEEQLNEYVTDLDKVIAEQENCFFIWPMLNSAWIKKPL</sequence>
<dbReference type="AlphaFoldDB" id="A0A5B8V5R8"/>
<dbReference type="InterPro" id="IPR025714">
    <property type="entry name" value="Methyltranfer_dom"/>
</dbReference>